<dbReference type="EMBL" id="QOIN01000049">
    <property type="protein sequence ID" value="RCG18992.1"/>
    <property type="molecule type" value="Genomic_DNA"/>
</dbReference>
<feature type="compositionally biased region" description="Pro residues" evidence="1">
    <location>
        <begin position="86"/>
        <end position="97"/>
    </location>
</feature>
<organism evidence="2 3">
    <name type="scientific">Streptomyces diacarni</name>
    <dbReference type="NCBI Taxonomy" id="2800381"/>
    <lineage>
        <taxon>Bacteria</taxon>
        <taxon>Bacillati</taxon>
        <taxon>Actinomycetota</taxon>
        <taxon>Actinomycetes</taxon>
        <taxon>Kitasatosporales</taxon>
        <taxon>Streptomycetaceae</taxon>
        <taxon>Streptomyces</taxon>
    </lineage>
</organism>
<keyword evidence="3" id="KW-1185">Reference proteome</keyword>
<feature type="region of interest" description="Disordered" evidence="1">
    <location>
        <begin position="1"/>
        <end position="21"/>
    </location>
</feature>
<reference evidence="2 3" key="1">
    <citation type="submission" date="2018-06" db="EMBL/GenBank/DDBJ databases">
        <title>Streptomyces reniochalinae sp. nov. and Streptomyces diacarnus sp. nov. from marine sponges.</title>
        <authorList>
            <person name="Li L."/>
        </authorList>
    </citation>
    <scope>NUCLEOTIDE SEQUENCE [LARGE SCALE GENOMIC DNA]</scope>
    <source>
        <strain evidence="2 3">LHW51701</strain>
    </source>
</reference>
<protein>
    <submittedName>
        <fullName evidence="2">Uncharacterized protein</fullName>
    </submittedName>
</protein>
<evidence type="ECO:0000313" key="3">
    <source>
        <dbReference type="Proteomes" id="UP000252914"/>
    </source>
</evidence>
<comment type="caution">
    <text evidence="2">The sequence shown here is derived from an EMBL/GenBank/DDBJ whole genome shotgun (WGS) entry which is preliminary data.</text>
</comment>
<proteinExistence type="predicted"/>
<feature type="compositionally biased region" description="Basic and acidic residues" evidence="1">
    <location>
        <begin position="66"/>
        <end position="82"/>
    </location>
</feature>
<dbReference type="AlphaFoldDB" id="A0A367EMS6"/>
<gene>
    <name evidence="2" type="ORF">DTL70_25690</name>
</gene>
<feature type="region of interest" description="Disordered" evidence="1">
    <location>
        <begin position="63"/>
        <end position="97"/>
    </location>
</feature>
<sequence>MDEGTHPDGGAAVGGGALSNDRPAVDEAARLDGAAAHVTALHERGAFCSASCACGWRGAARRARDRARADALAHQDAHRDPAPHTAAPPPGGPAGAL</sequence>
<name>A0A367EMS6_9ACTN</name>
<accession>A0A367EMS6</accession>
<evidence type="ECO:0000256" key="1">
    <source>
        <dbReference type="SAM" id="MobiDB-lite"/>
    </source>
</evidence>
<dbReference type="Proteomes" id="UP000252914">
    <property type="component" value="Unassembled WGS sequence"/>
</dbReference>
<evidence type="ECO:0000313" key="2">
    <source>
        <dbReference type="EMBL" id="RCG18992.1"/>
    </source>
</evidence>